<evidence type="ECO:0000313" key="3">
    <source>
        <dbReference type="Proteomes" id="UP001500279"/>
    </source>
</evidence>
<comment type="similarity">
    <text evidence="1">Belongs to the enoyl-CoA hydratase/isomerase family.</text>
</comment>
<dbReference type="PANTHER" id="PTHR42964:SF1">
    <property type="entry name" value="POLYKETIDE BIOSYNTHESIS ENOYL-COA HYDRATASE PKSH-RELATED"/>
    <property type="match status" value="1"/>
</dbReference>
<dbReference type="RefSeq" id="WP_231011141.1">
    <property type="nucleotide sequence ID" value="NZ_BAAAEW010000006.1"/>
</dbReference>
<dbReference type="SUPFAM" id="SSF52096">
    <property type="entry name" value="ClpP/crotonase"/>
    <property type="match status" value="1"/>
</dbReference>
<reference evidence="2 3" key="1">
    <citation type="journal article" date="2019" name="Int. J. Syst. Evol. Microbiol.">
        <title>The Global Catalogue of Microorganisms (GCM) 10K type strain sequencing project: providing services to taxonomists for standard genome sequencing and annotation.</title>
        <authorList>
            <consortium name="The Broad Institute Genomics Platform"/>
            <consortium name="The Broad Institute Genome Sequencing Center for Infectious Disease"/>
            <person name="Wu L."/>
            <person name="Ma J."/>
        </authorList>
    </citation>
    <scope>NUCLEOTIDE SEQUENCE [LARGE SCALE GENOMIC DNA]</scope>
    <source>
        <strain evidence="2 3">JCM 15503</strain>
    </source>
</reference>
<dbReference type="Proteomes" id="UP001500279">
    <property type="component" value="Unassembled WGS sequence"/>
</dbReference>
<sequence length="296" mass="30707">MSPLGRPKGETEALQREGMPVTEPLLLVRRQVLQPATAGAVLHLTLNRPEARNAMSLALVDALLAALAEAEAAGDVRAIVLRGAGGNFCAGGDLKDMAAARARSMNGDRTGEDPFERISARFGELCVAFANTGIATIALLQGAVMGGGFGLACVVDVALASADARFRLPETSLGVLPAQIAPFLVERLGPAEARRLAVTGATLDGAQALAMGLVHELLPDAESLEAAAERTLAGILRCAPQALAATKRLIAQARWQPAPTLVPAAAQAFARALLGDEGVEGTLAFLQKRPAYWVPQ</sequence>
<accession>A0ABN1JRZ1</accession>
<dbReference type="Gene3D" id="1.10.12.10">
    <property type="entry name" value="Lyase 2-enoyl-coa Hydratase, Chain A, domain 2"/>
    <property type="match status" value="1"/>
</dbReference>
<dbReference type="Pfam" id="PF00378">
    <property type="entry name" value="ECH_1"/>
    <property type="match status" value="1"/>
</dbReference>
<protein>
    <submittedName>
        <fullName evidence="2">Isohexenylglutaconyl-CoA hydratase</fullName>
    </submittedName>
</protein>
<dbReference type="Gene3D" id="3.90.226.10">
    <property type="entry name" value="2-enoyl-CoA Hydratase, Chain A, domain 1"/>
    <property type="match status" value="1"/>
</dbReference>
<dbReference type="PANTHER" id="PTHR42964">
    <property type="entry name" value="ENOYL-COA HYDRATASE"/>
    <property type="match status" value="1"/>
</dbReference>
<evidence type="ECO:0000256" key="1">
    <source>
        <dbReference type="ARBA" id="ARBA00005254"/>
    </source>
</evidence>
<gene>
    <name evidence="2" type="primary">atuE</name>
    <name evidence="2" type="ORF">GCM10009107_11860</name>
</gene>
<dbReference type="InterPro" id="IPR051683">
    <property type="entry name" value="Enoyl-CoA_Hydratase/Isomerase"/>
</dbReference>
<dbReference type="InterPro" id="IPR001753">
    <property type="entry name" value="Enoyl-CoA_hydra/iso"/>
</dbReference>
<organism evidence="2 3">
    <name type="scientific">Ideonella azotifigens</name>
    <dbReference type="NCBI Taxonomy" id="513160"/>
    <lineage>
        <taxon>Bacteria</taxon>
        <taxon>Pseudomonadati</taxon>
        <taxon>Pseudomonadota</taxon>
        <taxon>Betaproteobacteria</taxon>
        <taxon>Burkholderiales</taxon>
        <taxon>Sphaerotilaceae</taxon>
        <taxon>Ideonella</taxon>
    </lineage>
</organism>
<keyword evidence="3" id="KW-1185">Reference proteome</keyword>
<comment type="caution">
    <text evidence="2">The sequence shown here is derived from an EMBL/GenBank/DDBJ whole genome shotgun (WGS) entry which is preliminary data.</text>
</comment>
<dbReference type="InterPro" id="IPR029045">
    <property type="entry name" value="ClpP/crotonase-like_dom_sf"/>
</dbReference>
<dbReference type="CDD" id="cd06558">
    <property type="entry name" value="crotonase-like"/>
    <property type="match status" value="1"/>
</dbReference>
<evidence type="ECO:0000313" key="2">
    <source>
        <dbReference type="EMBL" id="GAA0745457.1"/>
    </source>
</evidence>
<dbReference type="InterPro" id="IPR014748">
    <property type="entry name" value="Enoyl-CoA_hydra_C"/>
</dbReference>
<dbReference type="EMBL" id="BAAAEW010000006">
    <property type="protein sequence ID" value="GAA0745457.1"/>
    <property type="molecule type" value="Genomic_DNA"/>
</dbReference>
<name>A0ABN1JRZ1_9BURK</name>
<proteinExistence type="inferred from homology"/>